<sequence>MAVVKMPQSSTIAIKLQKGVTTSGSPAYVTRNYTGKSTATDQDLFDVAQALMGLQSYTVADIARVDNANLINQ</sequence>
<reference evidence="2" key="1">
    <citation type="submission" date="2024-05" db="EMBL/GenBank/DDBJ databases">
        <title>Isolation and characterization of Sporomusa carbonis sp. nov., a carboxydotrophic hydrogenogen in the genus of Sporomusa isolated from a charcoal burning pile.</title>
        <authorList>
            <person name="Boeer T."/>
            <person name="Rosenbaum F."/>
            <person name="Eysell L."/>
            <person name="Mueller V."/>
            <person name="Daniel R."/>
            <person name="Poehlein A."/>
        </authorList>
    </citation>
    <scope>NUCLEOTIDE SEQUENCE [LARGE SCALE GENOMIC DNA]</scope>
    <source>
        <strain evidence="2">DSM 10669</strain>
    </source>
</reference>
<protein>
    <recommendedName>
        <fullName evidence="1">DUF1659 domain-containing protein</fullName>
    </recommendedName>
</protein>
<name>A0ABZ3IHJ0_9FIRM</name>
<accession>A0ABZ3IHJ0</accession>
<evidence type="ECO:0000313" key="3">
    <source>
        <dbReference type="Proteomes" id="UP000216752"/>
    </source>
</evidence>
<dbReference type="InterPro" id="IPR012454">
    <property type="entry name" value="DUF1659"/>
</dbReference>
<organism evidence="2 3">
    <name type="scientific">Sporomusa silvacetica DSM 10669</name>
    <dbReference type="NCBI Taxonomy" id="1123289"/>
    <lineage>
        <taxon>Bacteria</taxon>
        <taxon>Bacillati</taxon>
        <taxon>Bacillota</taxon>
        <taxon>Negativicutes</taxon>
        <taxon>Selenomonadales</taxon>
        <taxon>Sporomusaceae</taxon>
        <taxon>Sporomusa</taxon>
    </lineage>
</organism>
<evidence type="ECO:0000313" key="2">
    <source>
        <dbReference type="EMBL" id="XFO64828.1"/>
    </source>
</evidence>
<dbReference type="Pfam" id="PF07872">
    <property type="entry name" value="DUF1659"/>
    <property type="match status" value="1"/>
</dbReference>
<proteinExistence type="predicted"/>
<gene>
    <name evidence="2" type="ORF">SPSIL_009370</name>
</gene>
<dbReference type="Proteomes" id="UP000216752">
    <property type="component" value="Chromosome"/>
</dbReference>
<dbReference type="RefSeq" id="WP_094607701.1">
    <property type="nucleotide sequence ID" value="NZ_CP155573.1"/>
</dbReference>
<evidence type="ECO:0000259" key="1">
    <source>
        <dbReference type="Pfam" id="PF07872"/>
    </source>
</evidence>
<dbReference type="EMBL" id="CP155573">
    <property type="protein sequence ID" value="XFO64828.1"/>
    <property type="molecule type" value="Genomic_DNA"/>
</dbReference>
<keyword evidence="3" id="KW-1185">Reference proteome</keyword>
<feature type="domain" description="DUF1659" evidence="1">
    <location>
        <begin position="2"/>
        <end position="72"/>
    </location>
</feature>